<evidence type="ECO:0000313" key="5">
    <source>
        <dbReference type="Proteomes" id="UP001597176"/>
    </source>
</evidence>
<dbReference type="InterPro" id="IPR002639">
    <property type="entry name" value="UreF"/>
</dbReference>
<comment type="caution">
    <text evidence="4">The sequence shown here is derived from an EMBL/GenBank/DDBJ whole genome shotgun (WGS) entry which is preliminary data.</text>
</comment>
<proteinExistence type="inferred from homology"/>
<organism evidence="4 5">
    <name type="scientific">Methylobacterium marchantiae</name>
    <dbReference type="NCBI Taxonomy" id="600331"/>
    <lineage>
        <taxon>Bacteria</taxon>
        <taxon>Pseudomonadati</taxon>
        <taxon>Pseudomonadota</taxon>
        <taxon>Alphaproteobacteria</taxon>
        <taxon>Hyphomicrobiales</taxon>
        <taxon>Methylobacteriaceae</taxon>
        <taxon>Methylobacterium</taxon>
    </lineage>
</organism>
<comment type="subunit">
    <text evidence="3">UreD, UreF and UreG form a complex that acts as a GTP-hydrolysis-dependent molecular chaperone, activating the urease apoprotein by helping to assemble the nickel containing metallocenter of UreC. The UreE protein probably delivers the nickel.</text>
</comment>
<sequence>MLENLVALQQADSTFPSGSFAFSNGIEGLAALGERIGGEGFGGEGLSRAIEVVLRHRWAGSDRVALILSHRAGNDIDRLAAIDAAIEAATIAEPMRTGSRRNGAALLATHSRLGTPGAEDLRQAVRDRRLLGHLPIVQGTLWRALGLGEGAVAQIAGYQAAAGCVTAAIRLGIVGAIEAQRILTALLPILAEVAGRPLPESDPGEEDEIVLTAFTPLIEIAAARHARADLRLFAN</sequence>
<keyword evidence="5" id="KW-1185">Reference proteome</keyword>
<comment type="function">
    <text evidence="3">Required for maturation of urease via the functional incorporation of the urease nickel metallocenter.</text>
</comment>
<dbReference type="Proteomes" id="UP001597176">
    <property type="component" value="Unassembled WGS sequence"/>
</dbReference>
<keyword evidence="3" id="KW-0963">Cytoplasm</keyword>
<dbReference type="Gene3D" id="1.10.4190.10">
    <property type="entry name" value="Urease accessory protein UreF"/>
    <property type="match status" value="1"/>
</dbReference>
<accession>A0ABW3WVL4</accession>
<dbReference type="EMBL" id="JBHTND010000006">
    <property type="protein sequence ID" value="MFD1301221.1"/>
    <property type="molecule type" value="Genomic_DNA"/>
</dbReference>
<evidence type="ECO:0000256" key="3">
    <source>
        <dbReference type="HAMAP-Rule" id="MF_01385"/>
    </source>
</evidence>
<protein>
    <recommendedName>
        <fullName evidence="3">Urease accessory protein UreF</fullName>
    </recommendedName>
</protein>
<keyword evidence="2 3" id="KW-0143">Chaperone</keyword>
<gene>
    <name evidence="3" type="primary">ureF</name>
    <name evidence="4" type="ORF">ACFQ4G_06430</name>
</gene>
<reference evidence="5" key="1">
    <citation type="journal article" date="2019" name="Int. J. Syst. Evol. Microbiol.">
        <title>The Global Catalogue of Microorganisms (GCM) 10K type strain sequencing project: providing services to taxonomists for standard genome sequencing and annotation.</title>
        <authorList>
            <consortium name="The Broad Institute Genomics Platform"/>
            <consortium name="The Broad Institute Genome Sequencing Center for Infectious Disease"/>
            <person name="Wu L."/>
            <person name="Ma J."/>
        </authorList>
    </citation>
    <scope>NUCLEOTIDE SEQUENCE [LARGE SCALE GENOMIC DNA]</scope>
    <source>
        <strain evidence="5">CCUG 56108</strain>
    </source>
</reference>
<dbReference type="Pfam" id="PF01730">
    <property type="entry name" value="UreF"/>
    <property type="match status" value="1"/>
</dbReference>
<dbReference type="PANTHER" id="PTHR33620:SF1">
    <property type="entry name" value="UREASE ACCESSORY PROTEIN F"/>
    <property type="match status" value="1"/>
</dbReference>
<dbReference type="InterPro" id="IPR038277">
    <property type="entry name" value="UreF_sf"/>
</dbReference>
<comment type="subcellular location">
    <subcellularLocation>
        <location evidence="3">Cytoplasm</location>
    </subcellularLocation>
</comment>
<dbReference type="PIRSF" id="PIRSF009467">
    <property type="entry name" value="Ureas_acces_UreF"/>
    <property type="match status" value="1"/>
</dbReference>
<evidence type="ECO:0000313" key="4">
    <source>
        <dbReference type="EMBL" id="MFD1301221.1"/>
    </source>
</evidence>
<evidence type="ECO:0000256" key="1">
    <source>
        <dbReference type="ARBA" id="ARBA00022988"/>
    </source>
</evidence>
<name>A0ABW3WVL4_9HYPH</name>
<evidence type="ECO:0000256" key="2">
    <source>
        <dbReference type="ARBA" id="ARBA00023186"/>
    </source>
</evidence>
<dbReference type="HAMAP" id="MF_01385">
    <property type="entry name" value="UreF"/>
    <property type="match status" value="1"/>
</dbReference>
<dbReference type="RefSeq" id="WP_238208411.1">
    <property type="nucleotide sequence ID" value="NZ_JBHTND010000006.1"/>
</dbReference>
<keyword evidence="1 3" id="KW-0996">Nickel insertion</keyword>
<dbReference type="PANTHER" id="PTHR33620">
    <property type="entry name" value="UREASE ACCESSORY PROTEIN F"/>
    <property type="match status" value="1"/>
</dbReference>
<comment type="similarity">
    <text evidence="3">Belongs to the UreF family.</text>
</comment>